<organism evidence="4 6">
    <name type="scientific">Neospora caninum (strain Liverpool)</name>
    <dbReference type="NCBI Taxonomy" id="572307"/>
    <lineage>
        <taxon>Eukaryota</taxon>
        <taxon>Sar</taxon>
        <taxon>Alveolata</taxon>
        <taxon>Apicomplexa</taxon>
        <taxon>Conoidasida</taxon>
        <taxon>Coccidia</taxon>
        <taxon>Eucoccidiorida</taxon>
        <taxon>Eimeriorina</taxon>
        <taxon>Sarcocystidae</taxon>
        <taxon>Neospora</taxon>
    </lineage>
</organism>
<feature type="compositionally biased region" description="Pro residues" evidence="2">
    <location>
        <begin position="2006"/>
        <end position="2016"/>
    </location>
</feature>
<feature type="compositionally biased region" description="Basic and acidic residues" evidence="2">
    <location>
        <begin position="81"/>
        <end position="91"/>
    </location>
</feature>
<feature type="compositionally biased region" description="Basic and acidic residues" evidence="2">
    <location>
        <begin position="1075"/>
        <end position="1107"/>
    </location>
</feature>
<feature type="compositionally biased region" description="Polar residues" evidence="2">
    <location>
        <begin position="65"/>
        <end position="79"/>
    </location>
</feature>
<feature type="region of interest" description="Disordered" evidence="2">
    <location>
        <begin position="1756"/>
        <end position="1826"/>
    </location>
</feature>
<dbReference type="eggNOG" id="ENOG502QZI5">
    <property type="taxonomic scope" value="Eukaryota"/>
</dbReference>
<feature type="domain" description="C3H1-type" evidence="3">
    <location>
        <begin position="1243"/>
        <end position="1266"/>
    </location>
</feature>
<feature type="compositionally biased region" description="Low complexity" evidence="2">
    <location>
        <begin position="1959"/>
        <end position="1970"/>
    </location>
</feature>
<feature type="compositionally biased region" description="Basic and acidic residues" evidence="2">
    <location>
        <begin position="535"/>
        <end position="548"/>
    </location>
</feature>
<dbReference type="VEuPathDB" id="ToxoDB:NCLIV_065290"/>
<feature type="compositionally biased region" description="Basic and acidic residues" evidence="2">
    <location>
        <begin position="640"/>
        <end position="669"/>
    </location>
</feature>
<feature type="compositionally biased region" description="Basic and acidic residues" evidence="2">
    <location>
        <begin position="867"/>
        <end position="876"/>
    </location>
</feature>
<feature type="compositionally biased region" description="Basic and acidic residues" evidence="2">
    <location>
        <begin position="751"/>
        <end position="769"/>
    </location>
</feature>
<feature type="compositionally biased region" description="Low complexity" evidence="2">
    <location>
        <begin position="2060"/>
        <end position="2072"/>
    </location>
</feature>
<feature type="region of interest" description="Disordered" evidence="2">
    <location>
        <begin position="1"/>
        <end position="554"/>
    </location>
</feature>
<feature type="compositionally biased region" description="Low complexity" evidence="2">
    <location>
        <begin position="1348"/>
        <end position="1390"/>
    </location>
</feature>
<feature type="compositionally biased region" description="Basic residues" evidence="2">
    <location>
        <begin position="969"/>
        <end position="986"/>
    </location>
</feature>
<feature type="compositionally biased region" description="Low complexity" evidence="2">
    <location>
        <begin position="1995"/>
        <end position="2005"/>
    </location>
</feature>
<feature type="compositionally biased region" description="Basic and acidic residues" evidence="2">
    <location>
        <begin position="1810"/>
        <end position="1822"/>
    </location>
</feature>
<feature type="compositionally biased region" description="Basic and acidic residues" evidence="2">
    <location>
        <begin position="455"/>
        <end position="468"/>
    </location>
</feature>
<accession>F0VQV6</accession>
<dbReference type="GeneID" id="13445326"/>
<name>F0VQV6_NEOCL</name>
<gene>
    <name evidence="5" type="ORF">BN1204_065290</name>
    <name evidence="4" type="ORF">NCLIV_065290</name>
</gene>
<feature type="compositionally biased region" description="Pro residues" evidence="2">
    <location>
        <begin position="1933"/>
        <end position="1943"/>
    </location>
</feature>
<dbReference type="PROSITE" id="PS50103">
    <property type="entry name" value="ZF_C3H1"/>
    <property type="match status" value="2"/>
</dbReference>
<feature type="compositionally biased region" description="Low complexity" evidence="2">
    <location>
        <begin position="2102"/>
        <end position="2112"/>
    </location>
</feature>
<feature type="compositionally biased region" description="Basic and acidic residues" evidence="2">
    <location>
        <begin position="11"/>
        <end position="38"/>
    </location>
</feature>
<feature type="compositionally biased region" description="Pro residues" evidence="2">
    <location>
        <begin position="2128"/>
        <end position="2138"/>
    </location>
</feature>
<feature type="compositionally biased region" description="Basic and acidic residues" evidence="2">
    <location>
        <begin position="2238"/>
        <end position="2247"/>
    </location>
</feature>
<proteinExistence type="predicted"/>
<dbReference type="GO" id="GO:0008270">
    <property type="term" value="F:zinc ion binding"/>
    <property type="evidence" value="ECO:0007669"/>
    <property type="project" value="UniProtKB-KW"/>
</dbReference>
<feature type="compositionally biased region" description="Low complexity" evidence="2">
    <location>
        <begin position="1901"/>
        <end position="1914"/>
    </location>
</feature>
<keyword evidence="1" id="KW-0479">Metal-binding</keyword>
<dbReference type="EMBL" id="LN714487">
    <property type="protein sequence ID" value="CEL70857.1"/>
    <property type="molecule type" value="Genomic_DNA"/>
</dbReference>
<dbReference type="EMBL" id="FR823393">
    <property type="protein sequence ID" value="CBZ56103.1"/>
    <property type="molecule type" value="Genomic_DNA"/>
</dbReference>
<evidence type="ECO:0000313" key="5">
    <source>
        <dbReference type="EMBL" id="CEL70857.1"/>
    </source>
</evidence>
<feature type="zinc finger region" description="C3H1-type" evidence="1">
    <location>
        <begin position="1243"/>
        <end position="1266"/>
    </location>
</feature>
<reference evidence="5" key="4">
    <citation type="journal article" date="2015" name="PLoS ONE">
        <title>Comprehensive Evaluation of Toxoplasma gondii VEG and Neospora caninum LIV Genomes with Tachyzoite Stage Transcriptome and Proteome Defines Novel Transcript Features.</title>
        <authorList>
            <person name="Ramaprasad A."/>
            <person name="Mourier T."/>
            <person name="Naeem R."/>
            <person name="Malas T.B."/>
            <person name="Moussa E."/>
            <person name="Panigrahi A."/>
            <person name="Vermont S.J."/>
            <person name="Otto T.D."/>
            <person name="Wastling J."/>
            <person name="Pain A."/>
        </authorList>
    </citation>
    <scope>NUCLEOTIDE SEQUENCE</scope>
    <source>
        <strain evidence="5">Liverpool</strain>
    </source>
</reference>
<feature type="compositionally biased region" description="Basic and acidic residues" evidence="2">
    <location>
        <begin position="829"/>
        <end position="855"/>
    </location>
</feature>
<feature type="compositionally biased region" description="Low complexity" evidence="2">
    <location>
        <begin position="1850"/>
        <end position="1869"/>
    </location>
</feature>
<reference evidence="4" key="2">
    <citation type="submission" date="2011-03" db="EMBL/GenBank/DDBJ databases">
        <title>Comparative genomics and transcriptomics of Neospora caninum and Toxoplasma gondii.</title>
        <authorList>
            <person name="Reid A.J."/>
            <person name="Sohal A."/>
            <person name="Harris D."/>
            <person name="Quail M."/>
            <person name="Sanders M."/>
            <person name="Berriman M."/>
            <person name="Wastling J.M."/>
            <person name="Pain A."/>
        </authorList>
    </citation>
    <scope>NUCLEOTIDE SEQUENCE</scope>
    <source>
        <strain evidence="4">Liverpool</strain>
    </source>
</reference>
<feature type="compositionally biased region" description="Pro residues" evidence="2">
    <location>
        <begin position="496"/>
        <end position="505"/>
    </location>
</feature>
<evidence type="ECO:0000256" key="1">
    <source>
        <dbReference type="PROSITE-ProRule" id="PRU00723"/>
    </source>
</evidence>
<reference evidence="6" key="3">
    <citation type="journal article" date="2012" name="PLoS Pathog.">
        <title>Comparative genomics of the apicomplexan parasites Toxoplasma gondii and Neospora caninum: Coccidia differing in host range and transmission strategy.</title>
        <authorList>
            <person name="Reid A.J."/>
            <person name="Vermont S.J."/>
            <person name="Cotton J.A."/>
            <person name="Harris D."/>
            <person name="Hill-Cawthorne G.A."/>
            <person name="Konen-Waisman S."/>
            <person name="Latham S.M."/>
            <person name="Mourier T."/>
            <person name="Norton R."/>
            <person name="Quail M.A."/>
            <person name="Sanders M."/>
            <person name="Shanmugam D."/>
            <person name="Sohal A."/>
            <person name="Wasmuth J.D."/>
            <person name="Brunk B."/>
            <person name="Grigg M.E."/>
            <person name="Howard J.C."/>
            <person name="Parkinson J."/>
            <person name="Roos D.S."/>
            <person name="Trees A.J."/>
            <person name="Berriman M."/>
            <person name="Pain A."/>
            <person name="Wastling J.M."/>
        </authorList>
    </citation>
    <scope>NUCLEOTIDE SEQUENCE [LARGE SCALE GENOMIC DNA]</scope>
    <source>
        <strain evidence="6">Liverpool</strain>
    </source>
</reference>
<feature type="compositionally biased region" description="Low complexity" evidence="2">
    <location>
        <begin position="771"/>
        <end position="788"/>
    </location>
</feature>
<dbReference type="OrthoDB" id="435819at2759"/>
<feature type="compositionally biased region" description="Basic and acidic residues" evidence="2">
    <location>
        <begin position="1047"/>
        <end position="1067"/>
    </location>
</feature>
<feature type="compositionally biased region" description="Basic and acidic residues" evidence="2">
    <location>
        <begin position="357"/>
        <end position="388"/>
    </location>
</feature>
<feature type="compositionally biased region" description="Basic residues" evidence="2">
    <location>
        <begin position="1035"/>
        <end position="1046"/>
    </location>
</feature>
<feature type="region of interest" description="Disordered" evidence="2">
    <location>
        <begin position="1269"/>
        <end position="1296"/>
    </location>
</feature>
<feature type="region of interest" description="Disordered" evidence="2">
    <location>
        <begin position="639"/>
        <end position="1115"/>
    </location>
</feature>
<feature type="compositionally biased region" description="Basic and acidic residues" evidence="2">
    <location>
        <begin position="508"/>
        <end position="518"/>
    </location>
</feature>
<feature type="compositionally biased region" description="Basic and acidic residues" evidence="2">
    <location>
        <begin position="1008"/>
        <end position="1034"/>
    </location>
</feature>
<dbReference type="OMA" id="SSHFGYR"/>
<feature type="compositionally biased region" description="Basic and acidic residues" evidence="2">
    <location>
        <begin position="416"/>
        <end position="448"/>
    </location>
</feature>
<evidence type="ECO:0000313" key="4">
    <source>
        <dbReference type="EMBL" id="CBZ56103.1"/>
    </source>
</evidence>
<dbReference type="InParanoid" id="F0VQV6"/>
<feature type="region of interest" description="Disordered" evidence="2">
    <location>
        <begin position="2238"/>
        <end position="2290"/>
    </location>
</feature>
<keyword evidence="1" id="KW-0863">Zinc-finger</keyword>
<dbReference type="RefSeq" id="XP_003886129.1">
    <property type="nucleotide sequence ID" value="XM_003886080.1"/>
</dbReference>
<feature type="region of interest" description="Disordered" evidence="2">
    <location>
        <begin position="1338"/>
        <end position="1409"/>
    </location>
</feature>
<feature type="compositionally biased region" description="Basic and acidic residues" evidence="2">
    <location>
        <begin position="46"/>
        <end position="55"/>
    </location>
</feature>
<evidence type="ECO:0000256" key="2">
    <source>
        <dbReference type="SAM" id="MobiDB-lite"/>
    </source>
</evidence>
<feature type="zinc finger region" description="C3H1-type" evidence="1">
    <location>
        <begin position="1589"/>
        <end position="1612"/>
    </location>
</feature>
<feature type="compositionally biased region" description="Low complexity" evidence="2">
    <location>
        <begin position="2154"/>
        <end position="2192"/>
    </location>
</feature>
<feature type="compositionally biased region" description="Basic and acidic residues" evidence="2">
    <location>
        <begin position="100"/>
        <end position="121"/>
    </location>
</feature>
<evidence type="ECO:0000313" key="6">
    <source>
        <dbReference type="Proteomes" id="UP000007494"/>
    </source>
</evidence>
<reference evidence="4" key="1">
    <citation type="submission" date="2011-02" db="EMBL/GenBank/DDBJ databases">
        <authorList>
            <person name="Aslett M."/>
        </authorList>
    </citation>
    <scope>NUCLEOTIDE SEQUENCE</scope>
    <source>
        <strain evidence="4">Liverpool</strain>
    </source>
</reference>
<feature type="compositionally biased region" description="Low complexity" evidence="2">
    <location>
        <begin position="914"/>
        <end position="929"/>
    </location>
</feature>
<dbReference type="Proteomes" id="UP000007494">
    <property type="component" value="Chromosome XII"/>
</dbReference>
<protein>
    <recommendedName>
        <fullName evidence="3">C3H1-type domain-containing protein</fullName>
    </recommendedName>
</protein>
<evidence type="ECO:0000259" key="3">
    <source>
        <dbReference type="PROSITE" id="PS50103"/>
    </source>
</evidence>
<feature type="compositionally biased region" description="Basic and acidic residues" evidence="2">
    <location>
        <begin position="795"/>
        <end position="817"/>
    </location>
</feature>
<feature type="compositionally biased region" description="Basic and acidic residues" evidence="2">
    <location>
        <begin position="328"/>
        <end position="349"/>
    </location>
</feature>
<feature type="region of interest" description="Disordered" evidence="2">
    <location>
        <begin position="1190"/>
        <end position="1223"/>
    </location>
</feature>
<feature type="compositionally biased region" description="Basic and acidic residues" evidence="2">
    <location>
        <begin position="143"/>
        <end position="182"/>
    </location>
</feature>
<feature type="compositionally biased region" description="Basic and acidic residues" evidence="2">
    <location>
        <begin position="196"/>
        <end position="278"/>
    </location>
</feature>
<keyword evidence="6" id="KW-1185">Reference proteome</keyword>
<dbReference type="InterPro" id="IPR000571">
    <property type="entry name" value="Znf_CCCH"/>
</dbReference>
<keyword evidence="1" id="KW-0862">Zinc</keyword>
<feature type="domain" description="C3H1-type" evidence="3">
    <location>
        <begin position="1589"/>
        <end position="1612"/>
    </location>
</feature>
<feature type="compositionally biased region" description="Pro residues" evidence="2">
    <location>
        <begin position="2091"/>
        <end position="2101"/>
    </location>
</feature>
<sequence>MDDFSPGRRSPRGDVRDPSLDRRRGSPRRASRDEERKSAGRSSSRHRVDEEDSFHSRGAGVRGRTSLSPARSGRGQTRLNGVERDEDERLASRHPPSGSGKRDSREDGSERRATEPRERRSAPSPLYGPQRRFSGRSPSPYRGAEREEDRSKKEHEWKRGRSRENSGDGRQLRPREGRRGPDEEGDAEGGSSHFGYRGDGDSRREEDARRRRGGKGEDRWRREQPLAREPRERDEDRREDAFVRDGRESGRAREEREADERDSSQSRRLPRERTKNDGSSETGEDCQGSRRGAVSCLEDRDRRRFSRSPGRGRDRGDRAVLSTYSSQKGEERGRGEGEKGDLPREERRWRGGSPSDSARRPEGERGRFNGEKEDDRRPRSPDRRRTSSDADTLPQQYRRDGSDSPGGRGRRSPARGGKDERDEEREDRGHRDSPPLAQRERSGSVHDRKAGRRSTSREEERTKARGERLSSLTPESEKGEPSSVSPRDATRKPPRRLPLPPPPLPSRGRAEREGEASEGKAGTQLRGESQEEEMREERKRDDRNRERCTPQSPVAGRRQTAFCLRIENLPSSPSRSEIADLLRDCCGIRVPIEMIELFPVDARAVVYLQSQQQAESAQYKLHRRSLRNCRLDVFVGDRTGAGREGREDISRKERDREGSPRLDSRDSRLPPRRRGSSAGRGDSPARDRYPPPSGSSSFRILRPRSPPGPKGDRGASPRRCRRSPPRPLIIRPGANGGPFPGGVEVLPTDFSHSRGDRRDEELEEDERRGPPRASDLRGSGRGLSPRGRPSGGGRDISDSRSPKRRRRDENLARDSRRGRPSRSLSRSPTKGEDALKGPGRKGREAGRSASREGRKARASLSPARGAETAEKEKGEKGASLSPDRRSARRSAGRAPPGAEETSRDSKAGPGGTLGAPRPRSRSPAGSARRFMGPGGQHPTPGISIRLAGRGGMPSRDYMDGGRGRSPSPHSKRRGGSPRRGWRHPAHRFGPGSVSRSRSRASHSLTPSEKSDRREREGEDAPGEKRRYSAGDGRKAGGRRSLSRRRSVGREAGARGDDRDERLHDKARGPSPFGPGRERGSGPYGERRPERDRSPGRLGANERRERSIKQNPQEKTMLRLHERGRCTPCRQIIKGLECFRISTCPYCHHAEHDPMYNRPGIEAPELEAASLLSPSASAGLHASPDGVDAAAAAQKKCGEDGRLRGRSASLSPGKGAEAKPSTGNANAALSPMVLKQHLAGTCLPCSEYKQDRCRRGDTCPFCHHSDHLPKVDGKGKGEAKKKETKKLDSKEQQERYALERHEKGWCRPCKKYFAKNAECPAVKKNQPCLYCHHEDHRADMPSRIQSRQPSPERASPAEPAKNEEPAAQDPSAPLLASPPHSLHSPSSLCSPTAQGALGEQGSGPAILRPGDPAAGAAETFVFADAAQQKKHEKGLCLPCKFYVSGRQCYKVDQGCVYCHHPSHLSLAVQGLSQHADGSGVPCLQKVREQHEQGTCRPCVHHFVPGLTCAWGVQCLLCHHPQHGDRSSPSFYLKWEHDRNVCLPCAKAHVSGHGGCPESDNCGYCHDPVHTDPTSEQHFARVLHARGVCRPCQQFLQGACPFEQVCCPFCHNPQHLGGLGAEKEGEKDRGAEGAGQQGLLPVGVVPGPKIGPAAPPGHPLFLRPPATADARGNPGLLFPPQQPGTMLSHHGLPGPLLGHPPPLAGVGQPIGHPVGVGTPGLFPGPPHPPRPSFVFPGGVPPAGGPVAGSPFPGQAQVFAGAGAAPPGSPTVPQKDEETEGAAEAGAGEAAKKDAANLPVGVISAPPKLGSAAKEKDESGAKKEEEELDPVAAAAAAYAKEQEARQMLLQQQNQSMMQAPQNMGGPPSHPGGSPWPGVPFLQPPPPGAGPWGAPGAPHPPAGSPMPGNAPQGPHPMGVGPPPPGPPGSAGRAPHLLPTPPGAPPGTHPQSQMGPLGMGGDRGMPAMPGAHAPGAAPPAPMYGMGPGMGRPPAPGQGPGAFCGPMGSPGVRPPGQGPPGSMPGTSGPTGYMGSDGNFGMSHHLGGQRPPPPHSHGSPGMGMPGAGAPSPFSSSSSPKPSPPPLMGWGGQPLMASQPPPPGGPPTPQGDAGQGVAMAGPPPPSMSPGMGTGAHPPPPPPPPSGGPSSEGFGDSSGQGAGSFQSSALAAKNPAAAAMLEAAQQAAQAAASKLGSSSSSPPAPPAQSSYLTQSSRVPGMSPAAAAAAAAAAALAAAAMAAKKKGEEAQKVRDMETQAQGPKASPTMPGLAGVPGGLPGASGHALAGTPLPSPLQLGGAGRPALGSAGFAPSPFGFSVGSRSGGLASVVEAAKAAVAQKALLAAKEAQPEGPGADGGAGTEGAQSLPAGVLAAAEAAKAAAAAISASLAGVSGFSG</sequence>
<feature type="region of interest" description="Disordered" evidence="2">
    <location>
        <begin position="1850"/>
        <end position="2209"/>
    </location>
</feature>